<sequence length="100" mass="10681">MWGRDMRAGEAAEAGMLRLSHSEAPLGVHLDVELALHCVRVALAPASWQELAGFLAALQVAPATSEAAAMQRLPAVWPWNSLCVAMPHPMSIRCAPAVLE</sequence>
<keyword evidence="2" id="KW-1185">Reference proteome</keyword>
<protein>
    <submittedName>
        <fullName evidence="1">Uncharacterized protein</fullName>
    </submittedName>
</protein>
<organism evidence="1 2">
    <name type="scientific">Prorocentrum cordatum</name>
    <dbReference type="NCBI Taxonomy" id="2364126"/>
    <lineage>
        <taxon>Eukaryota</taxon>
        <taxon>Sar</taxon>
        <taxon>Alveolata</taxon>
        <taxon>Dinophyceae</taxon>
        <taxon>Prorocentrales</taxon>
        <taxon>Prorocentraceae</taxon>
        <taxon>Prorocentrum</taxon>
    </lineage>
</organism>
<proteinExistence type="predicted"/>
<reference evidence="1" key="1">
    <citation type="submission" date="2023-10" db="EMBL/GenBank/DDBJ databases">
        <authorList>
            <person name="Chen Y."/>
            <person name="Shah S."/>
            <person name="Dougan E. K."/>
            <person name="Thang M."/>
            <person name="Chan C."/>
        </authorList>
    </citation>
    <scope>NUCLEOTIDE SEQUENCE [LARGE SCALE GENOMIC DNA]</scope>
</reference>
<dbReference type="EMBL" id="CAUYUJ010001091">
    <property type="protein sequence ID" value="CAK0794111.1"/>
    <property type="molecule type" value="Genomic_DNA"/>
</dbReference>
<comment type="caution">
    <text evidence="1">The sequence shown here is derived from an EMBL/GenBank/DDBJ whole genome shotgun (WGS) entry which is preliminary data.</text>
</comment>
<dbReference type="Proteomes" id="UP001189429">
    <property type="component" value="Unassembled WGS sequence"/>
</dbReference>
<evidence type="ECO:0000313" key="2">
    <source>
        <dbReference type="Proteomes" id="UP001189429"/>
    </source>
</evidence>
<evidence type="ECO:0000313" key="1">
    <source>
        <dbReference type="EMBL" id="CAK0794111.1"/>
    </source>
</evidence>
<gene>
    <name evidence="1" type="ORF">PCOR1329_LOCUS4200</name>
</gene>
<name>A0ABN9PP92_9DINO</name>
<accession>A0ABN9PP92</accession>